<evidence type="ECO:0000313" key="3">
    <source>
        <dbReference type="Proteomes" id="UP000006057"/>
    </source>
</evidence>
<dbReference type="Proteomes" id="UP000006057">
    <property type="component" value="Chromosome"/>
</dbReference>
<sequence length="86" mass="9667" precursor="true">MTATADGGTRETVLAVLTSIAPEVEIADIRDDVLLREQVDLDSMDWLNFLRGIHRRFGVDIPEADYASLRTLDDVVDYVEKRTEDG</sequence>
<dbReference type="InterPro" id="IPR036736">
    <property type="entry name" value="ACP-like_sf"/>
</dbReference>
<keyword evidence="3" id="KW-1185">Reference proteome</keyword>
<dbReference type="eggNOG" id="COG0236">
    <property type="taxonomic scope" value="Bacteria"/>
</dbReference>
<proteinExistence type="predicted"/>
<dbReference type="OrthoDB" id="9810922at2"/>
<accession>I4BEW9</accession>
<feature type="domain" description="Carrier" evidence="1">
    <location>
        <begin position="7"/>
        <end position="83"/>
    </location>
</feature>
<name>I4BEW9_MYCCN</name>
<evidence type="ECO:0000259" key="1">
    <source>
        <dbReference type="PROSITE" id="PS50075"/>
    </source>
</evidence>
<dbReference type="PROSITE" id="PS50075">
    <property type="entry name" value="CARRIER"/>
    <property type="match status" value="1"/>
</dbReference>
<dbReference type="SUPFAM" id="SSF47336">
    <property type="entry name" value="ACP-like"/>
    <property type="match status" value="1"/>
</dbReference>
<dbReference type="HOGENOM" id="CLU_108696_21_0_11"/>
<organism evidence="2 3">
    <name type="scientific">Mycolicibacterium chubuense (strain NBB4)</name>
    <name type="common">Mycobacterium chubuense</name>
    <dbReference type="NCBI Taxonomy" id="710421"/>
    <lineage>
        <taxon>Bacteria</taxon>
        <taxon>Bacillati</taxon>
        <taxon>Actinomycetota</taxon>
        <taxon>Actinomycetes</taxon>
        <taxon>Mycobacteriales</taxon>
        <taxon>Mycobacteriaceae</taxon>
        <taxon>Mycolicibacterium</taxon>
    </lineage>
</organism>
<reference evidence="2 3" key="1">
    <citation type="submission" date="2012-06" db="EMBL/GenBank/DDBJ databases">
        <title>Complete sequence of chromosome of Mycobacterium chubuense NBB4.</title>
        <authorList>
            <consortium name="US DOE Joint Genome Institute"/>
            <person name="Lucas S."/>
            <person name="Han J."/>
            <person name="Lapidus A."/>
            <person name="Cheng J.-F."/>
            <person name="Goodwin L."/>
            <person name="Pitluck S."/>
            <person name="Peters L."/>
            <person name="Mikhailova N."/>
            <person name="Teshima H."/>
            <person name="Detter J.C."/>
            <person name="Han C."/>
            <person name="Tapia R."/>
            <person name="Land M."/>
            <person name="Hauser L."/>
            <person name="Kyrpides N."/>
            <person name="Ivanova N."/>
            <person name="Pagani I."/>
            <person name="Mattes T."/>
            <person name="Holmes A."/>
            <person name="Rutledge P."/>
            <person name="Paulsen I."/>
            <person name="Coleman N."/>
            <person name="Woyke T."/>
        </authorList>
    </citation>
    <scope>NUCLEOTIDE SEQUENCE [LARGE SCALE GENOMIC DNA]</scope>
    <source>
        <strain evidence="2 3">NBB4</strain>
    </source>
</reference>
<dbReference type="RefSeq" id="WP_014814312.1">
    <property type="nucleotide sequence ID" value="NC_018027.1"/>
</dbReference>
<dbReference type="AlphaFoldDB" id="I4BEW9"/>
<dbReference type="Gene3D" id="1.10.1200.10">
    <property type="entry name" value="ACP-like"/>
    <property type="match status" value="1"/>
</dbReference>
<dbReference type="Pfam" id="PF00550">
    <property type="entry name" value="PP-binding"/>
    <property type="match status" value="1"/>
</dbReference>
<dbReference type="KEGG" id="mcb:Mycch_1016"/>
<dbReference type="STRING" id="710421.Mycch_1016"/>
<dbReference type="InterPro" id="IPR009081">
    <property type="entry name" value="PP-bd_ACP"/>
</dbReference>
<evidence type="ECO:0000313" key="2">
    <source>
        <dbReference type="EMBL" id="AFM15826.1"/>
    </source>
</evidence>
<dbReference type="PATRIC" id="fig|710421.3.peg.1023"/>
<dbReference type="EMBL" id="CP003053">
    <property type="protein sequence ID" value="AFM15826.1"/>
    <property type="molecule type" value="Genomic_DNA"/>
</dbReference>
<gene>
    <name evidence="2" type="ordered locus">Mycch_1016</name>
</gene>
<protein>
    <submittedName>
        <fullName evidence="2">Acyl carrier protein</fullName>
    </submittedName>
</protein>